<evidence type="ECO:0000256" key="10">
    <source>
        <dbReference type="ARBA" id="ARBA00061674"/>
    </source>
</evidence>
<dbReference type="PROSITE" id="PS00211">
    <property type="entry name" value="ABC_TRANSPORTER_1"/>
    <property type="match status" value="1"/>
</dbReference>
<dbReference type="InterPro" id="IPR003439">
    <property type="entry name" value="ABC_transporter-like_ATP-bd"/>
</dbReference>
<evidence type="ECO:0000256" key="7">
    <source>
        <dbReference type="ARBA" id="ARBA00023136"/>
    </source>
</evidence>
<dbReference type="InterPro" id="IPR027417">
    <property type="entry name" value="P-loop_NTPase"/>
</dbReference>
<dbReference type="EMBL" id="QRAS01000003">
    <property type="protein sequence ID" value="RDL05284.1"/>
    <property type="molecule type" value="Genomic_DNA"/>
</dbReference>
<dbReference type="InterPro" id="IPR036640">
    <property type="entry name" value="ABC1_TM_sf"/>
</dbReference>
<evidence type="ECO:0000256" key="3">
    <source>
        <dbReference type="ARBA" id="ARBA00022692"/>
    </source>
</evidence>
<dbReference type="GO" id="GO:0005524">
    <property type="term" value="F:ATP binding"/>
    <property type="evidence" value="ECO:0007669"/>
    <property type="project" value="UniProtKB-KW"/>
</dbReference>
<dbReference type="PANTHER" id="PTHR43394:SF1">
    <property type="entry name" value="ATP-BINDING CASSETTE SUB-FAMILY B MEMBER 10, MITOCHONDRIAL"/>
    <property type="match status" value="1"/>
</dbReference>
<dbReference type="SUPFAM" id="SSF90123">
    <property type="entry name" value="ABC transporter transmembrane region"/>
    <property type="match status" value="1"/>
</dbReference>
<comment type="catalytic activity">
    <reaction evidence="8">
        <text>ATP + H2O + xenobioticSide 1 = ADP + phosphate + xenobioticSide 2.</text>
        <dbReference type="EC" id="7.6.2.2"/>
    </reaction>
</comment>
<keyword evidence="7" id="KW-0472">Membrane</keyword>
<evidence type="ECO:0000256" key="11">
    <source>
        <dbReference type="ARBA" id="ARBA00072598"/>
    </source>
</evidence>
<evidence type="ECO:0000256" key="8">
    <source>
        <dbReference type="ARBA" id="ARBA00034018"/>
    </source>
</evidence>
<name>A0A288QXT8_9LACO</name>
<dbReference type="GeneID" id="94546560"/>
<sequence length="598" mass="66857">MQRGSRWLSPSEIKAALKNSDTTLMEMLRFVFSSVLKRRYLLILNVLLLLMVAGLNFIIPQFTKNIIDQAIGQRSVNELISQVVWLIVTTIALGVVNFVSTYLMQRLSQESITEIRLQTYYRILQQDYAYFQNAKTGDLMVRLTGDINSLQNLISSDTFGIVGNLFTFIAVLGFLYAQNWELALAISLTFPVLFVIIRFFRSRIREAFSKLRATSSRISNQLQATLTEIELIKSFTTEQQETANFEAIVAESNRYQLEATRLQAIFNPLVTLVNTIGVAIALGVGGYFVIQQRMTVGDLVAYLSYLTLLQDPIRSFSRLLNVFQTAQVSYDRIKEIMAYEPTIIDAPHPVAFPSPLRRGIQLTDVTFHYDMGNVDALENINMMIPIGQTTALVGRSGAGKSTLVRLLTRLYERSGGKIMFDDVAIEHISMKSLRQHISFVSQEVTIIDGTISENIAYGTPGATEAAIWNAAEQANISEFIRGLPNQMATQVGERGVKLSGGQKQRLSIARAFLKDAPIVILDEATAALDNESERAIQHALNELMRHKTAIVIAHRLSTVHNAEQIVVIDQGSVVERGTHDELIAQAGVYKTLYDAQFE</sequence>
<dbReference type="InterPro" id="IPR039421">
    <property type="entry name" value="Type_1_exporter"/>
</dbReference>
<comment type="similarity">
    <text evidence="10">Belongs to the ABC transporter superfamily. Multidrug exporter LmrA (TC 3.A.1.117.1) family.</text>
</comment>
<dbReference type="Proteomes" id="UP000254912">
    <property type="component" value="Unassembled WGS sequence"/>
</dbReference>
<protein>
    <recommendedName>
        <fullName evidence="11">Multidrug resistance ABC transporter ATP-binding and permease protein</fullName>
        <ecNumber evidence="2">7.6.2.2</ecNumber>
    </recommendedName>
</protein>
<dbReference type="RefSeq" id="WP_070230560.1">
    <property type="nucleotide sequence ID" value="NZ_BJYO01000005.1"/>
</dbReference>
<dbReference type="InterPro" id="IPR017871">
    <property type="entry name" value="ABC_transporter-like_CS"/>
</dbReference>
<comment type="subcellular location">
    <subcellularLocation>
        <location evidence="1">Cell membrane</location>
        <topology evidence="1">Multi-pass membrane protein</topology>
    </subcellularLocation>
</comment>
<accession>A0A288QXT8</accession>
<dbReference type="InterPro" id="IPR011527">
    <property type="entry name" value="ABC1_TM_dom"/>
</dbReference>
<dbReference type="GO" id="GO:0016887">
    <property type="term" value="F:ATP hydrolysis activity"/>
    <property type="evidence" value="ECO:0007669"/>
    <property type="project" value="InterPro"/>
</dbReference>
<evidence type="ECO:0000256" key="1">
    <source>
        <dbReference type="ARBA" id="ARBA00004651"/>
    </source>
</evidence>
<dbReference type="EC" id="7.6.2.2" evidence="2"/>
<dbReference type="GO" id="GO:0005886">
    <property type="term" value="C:plasma membrane"/>
    <property type="evidence" value="ECO:0007669"/>
    <property type="project" value="UniProtKB-SubCell"/>
</dbReference>
<dbReference type="Gene3D" id="1.20.1560.10">
    <property type="entry name" value="ABC transporter type 1, transmembrane domain"/>
    <property type="match status" value="1"/>
</dbReference>
<proteinExistence type="inferred from homology"/>
<reference evidence="12 13" key="1">
    <citation type="submission" date="2018-07" db="EMBL/GenBank/DDBJ databases">
        <title>Genomic Encyclopedia of Type Strains, Phase III (KMG-III): the genomes of soil and plant-associated and newly described type strains.</title>
        <authorList>
            <person name="Whitman W."/>
        </authorList>
    </citation>
    <scope>NUCLEOTIDE SEQUENCE [LARGE SCALE GENOMIC DNA]</scope>
    <source>
        <strain evidence="12 13">CECT 7031</strain>
    </source>
</reference>
<dbReference type="PROSITE" id="PS50893">
    <property type="entry name" value="ABC_TRANSPORTER_2"/>
    <property type="match status" value="1"/>
</dbReference>
<keyword evidence="13" id="KW-1185">Reference proteome</keyword>
<organism evidence="12 13">
    <name type="scientific">Weissella soli</name>
    <dbReference type="NCBI Taxonomy" id="155866"/>
    <lineage>
        <taxon>Bacteria</taxon>
        <taxon>Bacillati</taxon>
        <taxon>Bacillota</taxon>
        <taxon>Bacilli</taxon>
        <taxon>Lactobacillales</taxon>
        <taxon>Lactobacillaceae</taxon>
        <taxon>Weissella</taxon>
    </lineage>
</organism>
<keyword evidence="3" id="KW-0812">Transmembrane</keyword>
<dbReference type="Pfam" id="PF00664">
    <property type="entry name" value="ABC_membrane"/>
    <property type="match status" value="1"/>
</dbReference>
<dbReference type="InterPro" id="IPR003593">
    <property type="entry name" value="AAA+_ATPase"/>
</dbReference>
<dbReference type="GO" id="GO:0015421">
    <property type="term" value="F:ABC-type oligopeptide transporter activity"/>
    <property type="evidence" value="ECO:0007669"/>
    <property type="project" value="TreeGrafter"/>
</dbReference>
<dbReference type="FunFam" id="3.40.50.300:FF:000218">
    <property type="entry name" value="Multidrug ABC transporter ATP-binding protein"/>
    <property type="match status" value="1"/>
</dbReference>
<dbReference type="PANTHER" id="PTHR43394">
    <property type="entry name" value="ATP-DEPENDENT PERMEASE MDL1, MITOCHONDRIAL"/>
    <property type="match status" value="1"/>
</dbReference>
<dbReference type="SUPFAM" id="SSF52540">
    <property type="entry name" value="P-loop containing nucleoside triphosphate hydrolases"/>
    <property type="match status" value="1"/>
</dbReference>
<keyword evidence="5 12" id="KW-0067">ATP-binding</keyword>
<evidence type="ECO:0000256" key="6">
    <source>
        <dbReference type="ARBA" id="ARBA00022989"/>
    </source>
</evidence>
<evidence type="ECO:0000313" key="13">
    <source>
        <dbReference type="Proteomes" id="UP000254912"/>
    </source>
</evidence>
<evidence type="ECO:0000256" key="5">
    <source>
        <dbReference type="ARBA" id="ARBA00022840"/>
    </source>
</evidence>
<evidence type="ECO:0000256" key="2">
    <source>
        <dbReference type="ARBA" id="ARBA00012191"/>
    </source>
</evidence>
<comment type="caution">
    <text evidence="12">The sequence shown here is derived from an EMBL/GenBank/DDBJ whole genome shotgun (WGS) entry which is preliminary data.</text>
</comment>
<dbReference type="CDD" id="cd07346">
    <property type="entry name" value="ABC_6TM_exporters"/>
    <property type="match status" value="1"/>
</dbReference>
<dbReference type="SMART" id="SM00382">
    <property type="entry name" value="AAA"/>
    <property type="match status" value="1"/>
</dbReference>
<gene>
    <name evidence="12" type="ORF">DFP99_1235</name>
</gene>
<dbReference type="PROSITE" id="PS50929">
    <property type="entry name" value="ABC_TM1F"/>
    <property type="match status" value="1"/>
</dbReference>
<dbReference type="KEGG" id="wso:WSWS_01374"/>
<dbReference type="Pfam" id="PF00005">
    <property type="entry name" value="ABC_tran"/>
    <property type="match status" value="1"/>
</dbReference>
<keyword evidence="6" id="KW-1133">Transmembrane helix</keyword>
<evidence type="ECO:0000256" key="4">
    <source>
        <dbReference type="ARBA" id="ARBA00022741"/>
    </source>
</evidence>
<dbReference type="Gene3D" id="3.40.50.300">
    <property type="entry name" value="P-loop containing nucleotide triphosphate hydrolases"/>
    <property type="match status" value="1"/>
</dbReference>
<evidence type="ECO:0000256" key="9">
    <source>
        <dbReference type="ARBA" id="ARBA00059943"/>
    </source>
</evidence>
<evidence type="ECO:0000313" key="12">
    <source>
        <dbReference type="EMBL" id="RDL05284.1"/>
    </source>
</evidence>
<comment type="function">
    <text evidence="9">Efflux transporter for a variety of amphiphilic cationic compounds, including antibiotics.</text>
</comment>
<keyword evidence="4" id="KW-0547">Nucleotide-binding</keyword>
<dbReference type="AlphaFoldDB" id="A0A288QXT8"/>
<dbReference type="GO" id="GO:0008559">
    <property type="term" value="F:ABC-type xenobiotic transporter activity"/>
    <property type="evidence" value="ECO:0007669"/>
    <property type="project" value="UniProtKB-EC"/>
</dbReference>